<dbReference type="Gene3D" id="1.20.5.190">
    <property type="match status" value="5"/>
</dbReference>
<dbReference type="InterPro" id="IPR027417">
    <property type="entry name" value="P-loop_NTPase"/>
</dbReference>
<dbReference type="PROSITE" id="PS50096">
    <property type="entry name" value="IQ"/>
    <property type="match status" value="8"/>
</dbReference>
<dbReference type="GO" id="GO:0005737">
    <property type="term" value="C:cytoplasm"/>
    <property type="evidence" value="ECO:0007669"/>
    <property type="project" value="UniProtKB-SubCell"/>
</dbReference>
<organism evidence="13">
    <name type="scientific">Picocystis salinarum</name>
    <dbReference type="NCBI Taxonomy" id="88271"/>
    <lineage>
        <taxon>Eukaryota</taxon>
        <taxon>Viridiplantae</taxon>
        <taxon>Chlorophyta</taxon>
        <taxon>Picocystophyceae</taxon>
        <taxon>Picocystales</taxon>
        <taxon>Picocystaceae</taxon>
        <taxon>Picocystis</taxon>
    </lineage>
</organism>
<keyword evidence="7" id="KW-0498">Mitosis</keyword>
<dbReference type="CDD" id="cd21223">
    <property type="entry name" value="CH_ASPM_rpt1"/>
    <property type="match status" value="1"/>
</dbReference>
<keyword evidence="8" id="KW-0112">Calmodulin-binding</keyword>
<sequence>MASMSSALASSPLAAKTLLFDYEGKEENLYREDKFSNAKGRGIFAGLEAKPTRTPFADRSNRQQNLPRESFEYNTPEVEKGRKCSRETSTAKKRTPRRRKSIVDVGTTILQLRDGAPAPMLDFGRVNVGSTKVVQLVVETQEEQELHEELQLHGFAGAKGFQLPDGKLYFLQPGTKSTIRVSWKAQVAGFVRCVLRLVWNQSKVLNVQMRGLATVDAMVPKLGKRTDRYPLDGDRIHSAKKSKTVHISHAFPADAPFSTTAKKGTCRRSRLSIRNKASVPACGFQVELGGSCTSQERAFASWVNHVLFSFTSGEDSDCEVSTLHPNIHFERALLSSRDHLWSTFKGDKNLSKAYQKLKKKIAEGTISIDPGNSLLNDVRIQDRALRVMLGFHPFWLKLGLEVVAGASIPGGLSSKDDLKSMLKENLIAAPEIQQEYFIDPNVPSVFKKGYKGAVRGAVLCKCVLLVALLDRGIQSAPAGAPLLFRKNASIKESAGVLQALLKGSIKGGGDVLRPLTMLGFRFTYKQPVNLEYNFTVSNLAIDLRDGVKLLRLIEVLTSKDGLIKKSRLPAKNRGAMLFNVELALSAMSEVSLWATEGLGGRPLQASDIVCGDRERSLWLLWQMIVHWQVSAVVNAGILRNEINDVRAQQASYRLDILADETIKLCSSADAVPEYCLLAKWVQEICSQYFVQIHNLSTDFADGVALCLVLHHYLGEEVLPLQDISLPEIIGHSQGKETCQVQHAHVVNDRACRNFCLFRKTMQYFGGSLYASIPSGVGPCTVDEKSTIAFLCFLFQRLVSSSDEVKAAVYIQRRYRQRKNATTPSLHLQKWIASATIIQKAFRRHLEHRRHTKCDFQKQRRAALKIQSWVRGWLFRTHLMRSIQEQTLHTASWFDFVHHGMHSGGDDFCPVPSTLAHAMQLQLQYRQFLHLNRCATVIQANVRRFLVECRAHRVQTRNAEELARVEAATRLQAAVRGYFSRRQFVRTKEAAITLQAFARGCQARRILRNQEQAVALMQRYVHGKILRSSFLQKRAAAIRVQAAFRGCMVRSSFRLLRSTACTIQAHWRRHHARQIFKKMQQAAIKIQSFWRGHLARLEYAELLQMKQAMVEMMKAAEEYSRKYRAAVTIQASIRAFLGRKRLALLRAEMAKQQAWKEGQSAVAIQACWRGYVIRSACTERMHQIRARLDQATSKLRLDPSLSIHAKARVALSMLLNSDCLVEATKDCASLDKATMYFPDCCRWMVDSGGLDKLFQLIRACNRSKPHKRVLSSSLHIVYNMCHLPDIQQEVFDVEDSVNILIEVLQIYRDMEHVFGLATQVLHIMCTCEARVVDIRAMPEVCHRLEMIAHILSRKVQMEEKFLGRLSPAQRSSLPAFASAEKRLVALQSMLDSLLEVLEVLGGQQSAVLRTSRVQHSAMLRTLATPASVATAASRPLH</sequence>
<evidence type="ECO:0000256" key="3">
    <source>
        <dbReference type="ARBA" id="ARBA00022490"/>
    </source>
</evidence>
<feature type="domain" description="Calponin-homology (CH)" evidence="12">
    <location>
        <begin position="671"/>
        <end position="798"/>
    </location>
</feature>
<dbReference type="GO" id="GO:0051295">
    <property type="term" value="P:establishment of meiotic spindle localization"/>
    <property type="evidence" value="ECO:0007669"/>
    <property type="project" value="TreeGrafter"/>
</dbReference>
<dbReference type="SUPFAM" id="SSF47576">
    <property type="entry name" value="Calponin-homology domain, CH-domain"/>
    <property type="match status" value="1"/>
</dbReference>
<keyword evidence="11" id="KW-0131">Cell cycle</keyword>
<dbReference type="EMBL" id="HBIS01001883">
    <property type="protein sequence ID" value="CAE0607855.1"/>
    <property type="molecule type" value="Transcribed_RNA"/>
</dbReference>
<dbReference type="SMART" id="SM00015">
    <property type="entry name" value="IQ"/>
    <property type="match status" value="12"/>
</dbReference>
<evidence type="ECO:0000256" key="1">
    <source>
        <dbReference type="ARBA" id="ARBA00004123"/>
    </source>
</evidence>
<protein>
    <recommendedName>
        <fullName evidence="12">Calponin-homology (CH) domain-containing protein</fullName>
    </recommendedName>
</protein>
<dbReference type="InterPro" id="IPR051185">
    <property type="entry name" value="ASPM"/>
</dbReference>
<evidence type="ECO:0000259" key="12">
    <source>
        <dbReference type="PROSITE" id="PS50021"/>
    </source>
</evidence>
<dbReference type="Pfam" id="PF00612">
    <property type="entry name" value="IQ"/>
    <property type="match status" value="10"/>
</dbReference>
<dbReference type="PANTHER" id="PTHR22706:SF1">
    <property type="entry name" value="ASSEMBLY FACTOR FOR SPINDLE MICROTUBULES"/>
    <property type="match status" value="1"/>
</dbReference>
<dbReference type="GO" id="GO:0005516">
    <property type="term" value="F:calmodulin binding"/>
    <property type="evidence" value="ECO:0007669"/>
    <property type="project" value="UniProtKB-KW"/>
</dbReference>
<keyword evidence="9" id="KW-0175">Coiled coil</keyword>
<keyword evidence="4" id="KW-0597">Phosphoprotein</keyword>
<evidence type="ECO:0000256" key="8">
    <source>
        <dbReference type="ARBA" id="ARBA00022860"/>
    </source>
</evidence>
<evidence type="ECO:0000256" key="2">
    <source>
        <dbReference type="ARBA" id="ARBA00004496"/>
    </source>
</evidence>
<dbReference type="GO" id="GO:0051301">
    <property type="term" value="P:cell division"/>
    <property type="evidence" value="ECO:0007669"/>
    <property type="project" value="UniProtKB-KW"/>
</dbReference>
<evidence type="ECO:0000256" key="6">
    <source>
        <dbReference type="ARBA" id="ARBA00022737"/>
    </source>
</evidence>
<dbReference type="GO" id="GO:0000922">
    <property type="term" value="C:spindle pole"/>
    <property type="evidence" value="ECO:0007669"/>
    <property type="project" value="TreeGrafter"/>
</dbReference>
<dbReference type="CDD" id="cd23767">
    <property type="entry name" value="IQCD"/>
    <property type="match status" value="1"/>
</dbReference>
<keyword evidence="5" id="KW-0132">Cell division</keyword>
<dbReference type="GO" id="GO:0007051">
    <property type="term" value="P:spindle organization"/>
    <property type="evidence" value="ECO:0007669"/>
    <property type="project" value="TreeGrafter"/>
</dbReference>
<dbReference type="SUPFAM" id="SSF48371">
    <property type="entry name" value="ARM repeat"/>
    <property type="match status" value="1"/>
</dbReference>
<evidence type="ECO:0000256" key="4">
    <source>
        <dbReference type="ARBA" id="ARBA00022553"/>
    </source>
</evidence>
<evidence type="ECO:0000256" key="7">
    <source>
        <dbReference type="ARBA" id="ARBA00022776"/>
    </source>
</evidence>
<gene>
    <name evidence="13" type="ORF">PSAL00342_LOCUS1672</name>
</gene>
<dbReference type="FunFam" id="1.20.5.190:FF:000001">
    <property type="entry name" value="unconventional myosin-Va"/>
    <property type="match status" value="1"/>
</dbReference>
<dbReference type="InterPro" id="IPR000048">
    <property type="entry name" value="IQ_motif_EF-hand-BS"/>
</dbReference>
<dbReference type="InterPro" id="IPR036872">
    <property type="entry name" value="CH_dom_sf"/>
</dbReference>
<comment type="subcellular location">
    <subcellularLocation>
        <location evidence="2">Cytoplasm</location>
    </subcellularLocation>
    <subcellularLocation>
        <location evidence="1">Nucleus</location>
    </subcellularLocation>
</comment>
<dbReference type="SUPFAM" id="SSF52540">
    <property type="entry name" value="P-loop containing nucleoside triphosphate hydrolases"/>
    <property type="match status" value="3"/>
</dbReference>
<dbReference type="Pfam" id="PF15780">
    <property type="entry name" value="ASH"/>
    <property type="match status" value="1"/>
</dbReference>
<dbReference type="Gene3D" id="1.10.418.10">
    <property type="entry name" value="Calponin-like domain"/>
    <property type="match status" value="2"/>
</dbReference>
<keyword evidence="3" id="KW-0963">Cytoplasm</keyword>
<evidence type="ECO:0000313" key="13">
    <source>
        <dbReference type="EMBL" id="CAE0607855.1"/>
    </source>
</evidence>
<dbReference type="InterPro" id="IPR001715">
    <property type="entry name" value="CH_dom"/>
</dbReference>
<evidence type="ECO:0000256" key="9">
    <source>
        <dbReference type="ARBA" id="ARBA00023054"/>
    </source>
</evidence>
<feature type="domain" description="Calponin-homology (CH)" evidence="12">
    <location>
        <begin position="509"/>
        <end position="628"/>
    </location>
</feature>
<dbReference type="PROSITE" id="PS50021">
    <property type="entry name" value="CH"/>
    <property type="match status" value="2"/>
</dbReference>
<name>A0A7S3XC02_9CHLO</name>
<reference evidence="13" key="1">
    <citation type="submission" date="2021-01" db="EMBL/GenBank/DDBJ databases">
        <authorList>
            <person name="Corre E."/>
            <person name="Pelletier E."/>
            <person name="Niang G."/>
            <person name="Scheremetjew M."/>
            <person name="Finn R."/>
            <person name="Kale V."/>
            <person name="Holt S."/>
            <person name="Cochrane G."/>
            <person name="Meng A."/>
            <person name="Brown T."/>
            <person name="Cohen L."/>
        </authorList>
    </citation>
    <scope>NUCLEOTIDE SEQUENCE</scope>
    <source>
        <strain evidence="13">CCMP1897</strain>
    </source>
</reference>
<accession>A0A7S3XC02</accession>
<dbReference type="InterPro" id="IPR016024">
    <property type="entry name" value="ARM-type_fold"/>
</dbReference>
<dbReference type="GO" id="GO:0005634">
    <property type="term" value="C:nucleus"/>
    <property type="evidence" value="ECO:0007669"/>
    <property type="project" value="UniProtKB-SubCell"/>
</dbReference>
<dbReference type="InterPro" id="IPR031549">
    <property type="entry name" value="ASH"/>
</dbReference>
<evidence type="ECO:0000256" key="11">
    <source>
        <dbReference type="ARBA" id="ARBA00023306"/>
    </source>
</evidence>
<dbReference type="PANTHER" id="PTHR22706">
    <property type="entry name" value="ASSEMBLY FACTOR FOR SPINDLE MICROTUBULES"/>
    <property type="match status" value="1"/>
</dbReference>
<dbReference type="GO" id="GO:0000278">
    <property type="term" value="P:mitotic cell cycle"/>
    <property type="evidence" value="ECO:0007669"/>
    <property type="project" value="TreeGrafter"/>
</dbReference>
<evidence type="ECO:0000256" key="10">
    <source>
        <dbReference type="ARBA" id="ARBA00023242"/>
    </source>
</evidence>
<evidence type="ECO:0000256" key="5">
    <source>
        <dbReference type="ARBA" id="ARBA00022618"/>
    </source>
</evidence>
<keyword evidence="6" id="KW-0677">Repeat</keyword>
<proteinExistence type="predicted"/>
<dbReference type="InterPro" id="IPR011989">
    <property type="entry name" value="ARM-like"/>
</dbReference>
<keyword evidence="10" id="KW-0539">Nucleus</keyword>
<dbReference type="Gene3D" id="1.25.10.10">
    <property type="entry name" value="Leucine-rich Repeat Variant"/>
    <property type="match status" value="1"/>
</dbReference>